<dbReference type="Proteomes" id="UP000709295">
    <property type="component" value="Unassembled WGS sequence"/>
</dbReference>
<accession>A0A8J5LVI3</accession>
<protein>
    <submittedName>
        <fullName evidence="2">Uncharacterized protein</fullName>
    </submittedName>
</protein>
<sequence length="78" mass="8972">MKRFKMRNKLSMRARTRQGQKSPEDLDKIAAEFSKDVAEKVQDLGIKTIYNADQTGTSIIFYYRKADLLLINVLCISS</sequence>
<organism evidence="2 3">
    <name type="scientific">Phytophthora aleatoria</name>
    <dbReference type="NCBI Taxonomy" id="2496075"/>
    <lineage>
        <taxon>Eukaryota</taxon>
        <taxon>Sar</taxon>
        <taxon>Stramenopiles</taxon>
        <taxon>Oomycota</taxon>
        <taxon>Peronosporomycetes</taxon>
        <taxon>Peronosporales</taxon>
        <taxon>Peronosporaceae</taxon>
        <taxon>Phytophthora</taxon>
    </lineage>
</organism>
<comment type="caution">
    <text evidence="2">The sequence shown here is derived from an EMBL/GenBank/DDBJ whole genome shotgun (WGS) entry which is preliminary data.</text>
</comment>
<dbReference type="EMBL" id="JAENGY010002445">
    <property type="protein sequence ID" value="KAG6944193.1"/>
    <property type="molecule type" value="Genomic_DNA"/>
</dbReference>
<evidence type="ECO:0000313" key="3">
    <source>
        <dbReference type="Proteomes" id="UP000709295"/>
    </source>
</evidence>
<name>A0A8J5LVI3_9STRA</name>
<proteinExistence type="predicted"/>
<evidence type="ECO:0000256" key="1">
    <source>
        <dbReference type="SAM" id="MobiDB-lite"/>
    </source>
</evidence>
<keyword evidence="3" id="KW-1185">Reference proteome</keyword>
<evidence type="ECO:0000313" key="2">
    <source>
        <dbReference type="EMBL" id="KAG6944193.1"/>
    </source>
</evidence>
<dbReference type="AlphaFoldDB" id="A0A8J5LVI3"/>
<feature type="compositionally biased region" description="Basic residues" evidence="1">
    <location>
        <begin position="1"/>
        <end position="18"/>
    </location>
</feature>
<feature type="region of interest" description="Disordered" evidence="1">
    <location>
        <begin position="1"/>
        <end position="25"/>
    </location>
</feature>
<reference evidence="2" key="1">
    <citation type="submission" date="2021-01" db="EMBL/GenBank/DDBJ databases">
        <title>Phytophthora aleatoria, a newly-described species from Pinus radiata is distinct from Phytophthora cactorum isolates based on comparative genomics.</title>
        <authorList>
            <person name="Mcdougal R."/>
            <person name="Panda P."/>
            <person name="Williams N."/>
            <person name="Studholme D.J."/>
        </authorList>
    </citation>
    <scope>NUCLEOTIDE SEQUENCE</scope>
    <source>
        <strain evidence="2">NZFS 4037</strain>
    </source>
</reference>
<gene>
    <name evidence="2" type="ORF">JG688_00017212</name>
</gene>